<evidence type="ECO:0000313" key="2">
    <source>
        <dbReference type="Proteomes" id="UP000198402"/>
    </source>
</evidence>
<organism evidence="1 2">
    <name type="scientific">Secundilactobacillus silagei JCM 19001</name>
    <dbReference type="NCBI Taxonomy" id="1302250"/>
    <lineage>
        <taxon>Bacteria</taxon>
        <taxon>Bacillati</taxon>
        <taxon>Bacillota</taxon>
        <taxon>Bacilli</taxon>
        <taxon>Lactobacillales</taxon>
        <taxon>Lactobacillaceae</taxon>
        <taxon>Secundilactobacillus</taxon>
    </lineage>
</organism>
<accession>A0A1Z5IHZ4</accession>
<proteinExistence type="predicted"/>
<gene>
    <name evidence="1" type="ORF">IWT126_01401</name>
</gene>
<sequence>MFMSTGSFNQAHIIKGVIAVTVSTMLSSERPDEFSKFDDLFDQAKQKLFEQAQKRNGDGVVDVSFNTEVVRMNVAPKFLVVHGYGTVIALPKKAAKDTTTDESHN</sequence>
<protein>
    <submittedName>
        <fullName evidence="1">Uncharacterized protein</fullName>
    </submittedName>
</protein>
<dbReference type="RefSeq" id="WP_089136727.1">
    <property type="nucleotide sequence ID" value="NZ_BCMG01000006.1"/>
</dbReference>
<dbReference type="OrthoDB" id="2247685at2"/>
<dbReference type="EMBL" id="BCMG01000006">
    <property type="protein sequence ID" value="GAX01373.1"/>
    <property type="molecule type" value="Genomic_DNA"/>
</dbReference>
<dbReference type="AlphaFoldDB" id="A0A1Z5IHZ4"/>
<dbReference type="Gene3D" id="3.30.110.70">
    <property type="entry name" value="Hypothetical protein apc22750. Chain B"/>
    <property type="match status" value="1"/>
</dbReference>
<dbReference type="InterPro" id="IPR035439">
    <property type="entry name" value="UPF0145_dom_sf"/>
</dbReference>
<comment type="caution">
    <text evidence="1">The sequence shown here is derived from an EMBL/GenBank/DDBJ whole genome shotgun (WGS) entry which is preliminary data.</text>
</comment>
<name>A0A1Z5IHZ4_9LACO</name>
<dbReference type="STRING" id="1302250.GCA_001313225_01026"/>
<dbReference type="SUPFAM" id="SSF117782">
    <property type="entry name" value="YbjQ-like"/>
    <property type="match status" value="1"/>
</dbReference>
<evidence type="ECO:0000313" key="1">
    <source>
        <dbReference type="EMBL" id="GAX01373.1"/>
    </source>
</evidence>
<dbReference type="Proteomes" id="UP000198402">
    <property type="component" value="Unassembled WGS sequence"/>
</dbReference>
<reference evidence="1 2" key="1">
    <citation type="submission" date="2015-11" db="EMBL/GenBank/DDBJ databases">
        <title>Draft genome sequences of new species of the genus Lactobacillus isolated from orchardgrass silage.</title>
        <authorList>
            <person name="Tohno M."/>
            <person name="Tanizawa Y."/>
            <person name="Arita M."/>
        </authorList>
    </citation>
    <scope>NUCLEOTIDE SEQUENCE [LARGE SCALE GENOMIC DNA]</scope>
    <source>
        <strain evidence="1 2">IWT126</strain>
    </source>
</reference>
<keyword evidence="2" id="KW-1185">Reference proteome</keyword>